<dbReference type="EMBL" id="CM042024">
    <property type="protein sequence ID" value="KAI3809889.1"/>
    <property type="molecule type" value="Genomic_DNA"/>
</dbReference>
<evidence type="ECO:0000313" key="1">
    <source>
        <dbReference type="EMBL" id="KAI3809889.1"/>
    </source>
</evidence>
<comment type="caution">
    <text evidence="1">The sequence shown here is derived from an EMBL/GenBank/DDBJ whole genome shotgun (WGS) entry which is preliminary data.</text>
</comment>
<sequence>MMVAAVSETTTRNHPIRPPLLPSDDVITPKSATRPKSRQVSSRYLSPSPSISPNSNSVSNSRRAPSPLISRNSATPVAKRSVSVDRRRPNRPDLALKPNNAGGGGAGELSAATKLLVTSTRSLSVSFQGEAFSLPISKTKIPPQSPNLIRKGTPERKRTPTLKIDGEAGYHGENTKPMDHHRWPGRIRQPNVTVLSKGLGLNCEVEKNKIKIHQSVNLDSRRASLDGCVSNLDFGSSGNSIDVLIPDQHNQDGNLVKDSYSDTDSVSSGSTSGIQENGSNRLRIGPSGIIVSPKFWQETNSRMRRLQDPSSPLSTSLGPKLNTPQKNFNSKRYSSDNHPLSSPKTMASPSRMRPSSPSKFMMTSSSPSRGMISPRRNSVCGISNNFNETPSVLSFAVDVRRGKVGESRFFDAHVLRLLYNRQLQWRFINARNEDMVFKQKHSVEENLWNAWITMSDLRDSVTKKRHRLQLLRQKLKLASILKAQMVFLEDWTYLDKDHSLSLLGAIEALKASTLRLPVGAGATADLQSMKDAISSALDVMQAMGSSMNSLCLQVEEVNLVVAEIAKVSAKERAMLRICKDFLSVLSALKVKDCSLRTHMLQRSRVK</sequence>
<reference evidence="1 2" key="2">
    <citation type="journal article" date="2022" name="Mol. Ecol. Resour.">
        <title>The genomes of chicory, endive, great burdock and yacon provide insights into Asteraceae paleo-polyploidization history and plant inulin production.</title>
        <authorList>
            <person name="Fan W."/>
            <person name="Wang S."/>
            <person name="Wang H."/>
            <person name="Wang A."/>
            <person name="Jiang F."/>
            <person name="Liu H."/>
            <person name="Zhao H."/>
            <person name="Xu D."/>
            <person name="Zhang Y."/>
        </authorList>
    </citation>
    <scope>NUCLEOTIDE SEQUENCE [LARGE SCALE GENOMIC DNA]</scope>
    <source>
        <strain evidence="2">cv. Yunnan</strain>
        <tissue evidence="1">Leaves</tissue>
    </source>
</reference>
<dbReference type="Proteomes" id="UP001056120">
    <property type="component" value="Linkage Group LG07"/>
</dbReference>
<organism evidence="1 2">
    <name type="scientific">Smallanthus sonchifolius</name>
    <dbReference type="NCBI Taxonomy" id="185202"/>
    <lineage>
        <taxon>Eukaryota</taxon>
        <taxon>Viridiplantae</taxon>
        <taxon>Streptophyta</taxon>
        <taxon>Embryophyta</taxon>
        <taxon>Tracheophyta</taxon>
        <taxon>Spermatophyta</taxon>
        <taxon>Magnoliopsida</taxon>
        <taxon>eudicotyledons</taxon>
        <taxon>Gunneridae</taxon>
        <taxon>Pentapetalae</taxon>
        <taxon>asterids</taxon>
        <taxon>campanulids</taxon>
        <taxon>Asterales</taxon>
        <taxon>Asteraceae</taxon>
        <taxon>Asteroideae</taxon>
        <taxon>Heliantheae alliance</taxon>
        <taxon>Millerieae</taxon>
        <taxon>Smallanthus</taxon>
    </lineage>
</organism>
<protein>
    <submittedName>
        <fullName evidence="1">Uncharacterized protein</fullName>
    </submittedName>
</protein>
<keyword evidence="2" id="KW-1185">Reference proteome</keyword>
<reference evidence="2" key="1">
    <citation type="journal article" date="2022" name="Mol. Ecol. Resour.">
        <title>The genomes of chicory, endive, great burdock and yacon provide insights into Asteraceae palaeo-polyploidization history and plant inulin production.</title>
        <authorList>
            <person name="Fan W."/>
            <person name="Wang S."/>
            <person name="Wang H."/>
            <person name="Wang A."/>
            <person name="Jiang F."/>
            <person name="Liu H."/>
            <person name="Zhao H."/>
            <person name="Xu D."/>
            <person name="Zhang Y."/>
        </authorList>
    </citation>
    <scope>NUCLEOTIDE SEQUENCE [LARGE SCALE GENOMIC DNA]</scope>
    <source>
        <strain evidence="2">cv. Yunnan</strain>
    </source>
</reference>
<name>A0ACB9INS0_9ASTR</name>
<gene>
    <name evidence="1" type="ORF">L1987_19492</name>
</gene>
<evidence type="ECO:0000313" key="2">
    <source>
        <dbReference type="Proteomes" id="UP001056120"/>
    </source>
</evidence>
<proteinExistence type="predicted"/>
<accession>A0ACB9INS0</accession>